<dbReference type="OrthoDB" id="794286at2"/>
<sequence length="134" mass="14531">MRRALLLLALAVGACAQPGAPPVCTAPLKPAVAIDLYFGRDKPAGGEVTDAEWGAFLNEVVTSRFPDGLSVFDSAGQYREPTGRIVRERSKRLVVIVFDAPAHKAKVVEIVEAYKQRFGQYSVFRVEQPVCAGL</sequence>
<dbReference type="InterPro" id="IPR021957">
    <property type="entry name" value="DUF3574"/>
</dbReference>
<reference evidence="2 3" key="1">
    <citation type="submission" date="2019-07" db="EMBL/GenBank/DDBJ databases">
        <title>Whole genome shotgun sequence of Reyranella soli NBRC 108950.</title>
        <authorList>
            <person name="Hosoyama A."/>
            <person name="Uohara A."/>
            <person name="Ohji S."/>
            <person name="Ichikawa N."/>
        </authorList>
    </citation>
    <scope>NUCLEOTIDE SEQUENCE [LARGE SCALE GENOMIC DNA]</scope>
    <source>
        <strain evidence="2 3">NBRC 108950</strain>
    </source>
</reference>
<keyword evidence="3" id="KW-1185">Reference proteome</keyword>
<evidence type="ECO:0000313" key="2">
    <source>
        <dbReference type="EMBL" id="GEP54165.1"/>
    </source>
</evidence>
<dbReference type="EMBL" id="BKAJ01000023">
    <property type="protein sequence ID" value="GEP54165.1"/>
    <property type="molecule type" value="Genomic_DNA"/>
</dbReference>
<proteinExistence type="predicted"/>
<gene>
    <name evidence="2" type="ORF">RSO01_13310</name>
</gene>
<organism evidence="2 3">
    <name type="scientific">Reyranella soli</name>
    <dbReference type="NCBI Taxonomy" id="1230389"/>
    <lineage>
        <taxon>Bacteria</taxon>
        <taxon>Pseudomonadati</taxon>
        <taxon>Pseudomonadota</taxon>
        <taxon>Alphaproteobacteria</taxon>
        <taxon>Hyphomicrobiales</taxon>
        <taxon>Reyranellaceae</taxon>
        <taxon>Reyranella</taxon>
    </lineage>
</organism>
<keyword evidence="1" id="KW-0732">Signal</keyword>
<protein>
    <recommendedName>
        <fullName evidence="4">Lipoprotein</fullName>
    </recommendedName>
</protein>
<evidence type="ECO:0000313" key="3">
    <source>
        <dbReference type="Proteomes" id="UP000321058"/>
    </source>
</evidence>
<name>A0A512N5C0_9HYPH</name>
<dbReference type="RefSeq" id="WP_147147462.1">
    <property type="nucleotide sequence ID" value="NZ_BKAJ01000023.1"/>
</dbReference>
<dbReference type="Pfam" id="PF12098">
    <property type="entry name" value="DUF3574"/>
    <property type="match status" value="1"/>
</dbReference>
<dbReference type="PROSITE" id="PS51257">
    <property type="entry name" value="PROKAR_LIPOPROTEIN"/>
    <property type="match status" value="1"/>
</dbReference>
<comment type="caution">
    <text evidence="2">The sequence shown here is derived from an EMBL/GenBank/DDBJ whole genome shotgun (WGS) entry which is preliminary data.</text>
</comment>
<feature type="chain" id="PRO_5021940934" description="Lipoprotein" evidence="1">
    <location>
        <begin position="17"/>
        <end position="134"/>
    </location>
</feature>
<dbReference type="AlphaFoldDB" id="A0A512N5C0"/>
<evidence type="ECO:0000256" key="1">
    <source>
        <dbReference type="SAM" id="SignalP"/>
    </source>
</evidence>
<accession>A0A512N5C0</accession>
<evidence type="ECO:0008006" key="4">
    <source>
        <dbReference type="Google" id="ProtNLM"/>
    </source>
</evidence>
<dbReference type="Proteomes" id="UP000321058">
    <property type="component" value="Unassembled WGS sequence"/>
</dbReference>
<feature type="signal peptide" evidence="1">
    <location>
        <begin position="1"/>
        <end position="16"/>
    </location>
</feature>